<evidence type="ECO:0000256" key="1">
    <source>
        <dbReference type="SAM" id="Coils"/>
    </source>
</evidence>
<feature type="coiled-coil region" evidence="1">
    <location>
        <begin position="110"/>
        <end position="141"/>
    </location>
</feature>
<evidence type="ECO:0000313" key="2">
    <source>
        <dbReference type="EMBL" id="GHG71897.1"/>
    </source>
</evidence>
<accession>A0ABQ3L1J5</accession>
<name>A0ABQ3L1J5_9ALTE</name>
<dbReference type="EMBL" id="BNAO01000005">
    <property type="protein sequence ID" value="GHG71897.1"/>
    <property type="molecule type" value="Genomic_DNA"/>
</dbReference>
<gene>
    <name evidence="2" type="ORF">GCM10010919_23740</name>
</gene>
<sequence length="147" mass="16541">MMLSLGSIQTQYTDLQTANNKTINKVKANTLLADDKVTLGWQQPAAGYQHLAPTQTTEPPATNSGNGLITSDYLKQLLQAMLDQRTGFDREKWEELQEKIAALQSMHELTDGQQQELEQLLRAQEALMQEAADRMRQQAEQQEPGKL</sequence>
<protein>
    <submittedName>
        <fullName evidence="2">Uncharacterized protein</fullName>
    </submittedName>
</protein>
<dbReference type="Proteomes" id="UP000659697">
    <property type="component" value="Unassembled WGS sequence"/>
</dbReference>
<keyword evidence="1" id="KW-0175">Coiled coil</keyword>
<evidence type="ECO:0000313" key="3">
    <source>
        <dbReference type="Proteomes" id="UP000659697"/>
    </source>
</evidence>
<proteinExistence type="predicted"/>
<dbReference type="RefSeq" id="WP_189433217.1">
    <property type="nucleotide sequence ID" value="NZ_BNAO01000005.1"/>
</dbReference>
<comment type="caution">
    <text evidence="2">The sequence shown here is derived from an EMBL/GenBank/DDBJ whole genome shotgun (WGS) entry which is preliminary data.</text>
</comment>
<reference evidence="3" key="1">
    <citation type="journal article" date="2019" name="Int. J. Syst. Evol. Microbiol.">
        <title>The Global Catalogue of Microorganisms (GCM) 10K type strain sequencing project: providing services to taxonomists for standard genome sequencing and annotation.</title>
        <authorList>
            <consortium name="The Broad Institute Genomics Platform"/>
            <consortium name="The Broad Institute Genome Sequencing Center for Infectious Disease"/>
            <person name="Wu L."/>
            <person name="Ma J."/>
        </authorList>
    </citation>
    <scope>NUCLEOTIDE SEQUENCE [LARGE SCALE GENOMIC DNA]</scope>
    <source>
        <strain evidence="3">CGMCC 1.7003</strain>
    </source>
</reference>
<keyword evidence="3" id="KW-1185">Reference proteome</keyword>
<organism evidence="2 3">
    <name type="scientific">Alishewanella longhuensis</name>
    <dbReference type="NCBI Taxonomy" id="1091037"/>
    <lineage>
        <taxon>Bacteria</taxon>
        <taxon>Pseudomonadati</taxon>
        <taxon>Pseudomonadota</taxon>
        <taxon>Gammaproteobacteria</taxon>
        <taxon>Alteromonadales</taxon>
        <taxon>Alteromonadaceae</taxon>
        <taxon>Alishewanella</taxon>
    </lineage>
</organism>